<feature type="domain" description="Tryptophan synthase beta chain-like PALP" evidence="5">
    <location>
        <begin position="100"/>
        <end position="374"/>
    </location>
</feature>
<keyword evidence="7" id="KW-1185">Reference proteome</keyword>
<evidence type="ECO:0000256" key="3">
    <source>
        <dbReference type="ARBA" id="ARBA00022898"/>
    </source>
</evidence>
<dbReference type="NCBIfam" id="TIGR03844">
    <property type="entry name" value="cysteate_syn"/>
    <property type="match status" value="1"/>
</dbReference>
<dbReference type="Pfam" id="PF00291">
    <property type="entry name" value="PALP"/>
    <property type="match status" value="1"/>
</dbReference>
<evidence type="ECO:0000256" key="4">
    <source>
        <dbReference type="NCBIfam" id="TIGR03844"/>
    </source>
</evidence>
<organism evidence="6 7">
    <name type="scientific">Candidatus Methanocrinis natronophilus</name>
    <dbReference type="NCBI Taxonomy" id="3033396"/>
    <lineage>
        <taxon>Archaea</taxon>
        <taxon>Methanobacteriati</taxon>
        <taxon>Methanobacteriota</taxon>
        <taxon>Stenosarchaea group</taxon>
        <taxon>Methanomicrobia</taxon>
        <taxon>Methanotrichales</taxon>
        <taxon>Methanotrichaceae</taxon>
        <taxon>Methanocrinis</taxon>
    </lineage>
</organism>
<dbReference type="InterPro" id="IPR001926">
    <property type="entry name" value="TrpB-like_PALP"/>
</dbReference>
<comment type="caution">
    <text evidence="6">The sequence shown here is derived from an EMBL/GenBank/DDBJ whole genome shotgun (WGS) entry which is preliminary data.</text>
</comment>
<dbReference type="EMBL" id="JARFPK010000014">
    <property type="protein sequence ID" value="MDF0590532.1"/>
    <property type="molecule type" value="Genomic_DNA"/>
</dbReference>
<reference evidence="6 7" key="1">
    <citation type="submission" date="2023-03" db="EMBL/GenBank/DDBJ databases">
        <title>WGS of Methanotrichaceae archaeon Mx.</title>
        <authorList>
            <person name="Sorokin D.Y."/>
            <person name="Merkel A.Y."/>
        </authorList>
    </citation>
    <scope>NUCLEOTIDE SEQUENCE [LARGE SCALE GENOMIC DNA]</scope>
    <source>
        <strain evidence="6 7">Mx</strain>
    </source>
</reference>
<dbReference type="Gene3D" id="3.40.50.1100">
    <property type="match status" value="2"/>
</dbReference>
<evidence type="ECO:0000256" key="1">
    <source>
        <dbReference type="ARBA" id="ARBA00022545"/>
    </source>
</evidence>
<dbReference type="SUPFAM" id="SSF53686">
    <property type="entry name" value="Tryptophan synthase beta subunit-like PLP-dependent enzymes"/>
    <property type="match status" value="1"/>
</dbReference>
<gene>
    <name evidence="6" type="ORF">P0O15_04995</name>
</gene>
<evidence type="ECO:0000313" key="6">
    <source>
        <dbReference type="EMBL" id="MDF0590532.1"/>
    </source>
</evidence>
<dbReference type="GO" id="GO:0044686">
    <property type="term" value="F:cysteate synthase activity"/>
    <property type="evidence" value="ECO:0007669"/>
    <property type="project" value="UniProtKB-EC"/>
</dbReference>
<evidence type="ECO:0000259" key="5">
    <source>
        <dbReference type="Pfam" id="PF00291"/>
    </source>
</evidence>
<dbReference type="Proteomes" id="UP001220010">
    <property type="component" value="Unassembled WGS sequence"/>
</dbReference>
<dbReference type="InterPro" id="IPR036052">
    <property type="entry name" value="TrpB-like_PALP_sf"/>
</dbReference>
<evidence type="ECO:0000313" key="7">
    <source>
        <dbReference type="Proteomes" id="UP001220010"/>
    </source>
</evidence>
<accession>A0ABT5X7H9</accession>
<keyword evidence="2 6" id="KW-0808">Transferase</keyword>
<keyword evidence="1" id="KW-0174">Coenzyme M biosynthesis</keyword>
<name>A0ABT5X7H9_9EURY</name>
<keyword evidence="3" id="KW-0663">Pyridoxal phosphate</keyword>
<dbReference type="InterPro" id="IPR022401">
    <property type="entry name" value="Cysteate_synthase"/>
</dbReference>
<evidence type="ECO:0000256" key="2">
    <source>
        <dbReference type="ARBA" id="ARBA00022679"/>
    </source>
</evidence>
<protein>
    <recommendedName>
        <fullName evidence="4">Cysteate synthase</fullName>
        <ecNumber evidence="4">2.5.1.76</ecNumber>
    </recommendedName>
</protein>
<dbReference type="RefSeq" id="WP_316966279.1">
    <property type="nucleotide sequence ID" value="NZ_JARFPK010000014.1"/>
</dbReference>
<sequence length="424" mass="45435">MGEYLVRCLGCGRVHPPRALACQNDGSLLRTEYSSKMLTLRSDLPGLWKFYDWLPVKEPLHGSGSAPVTYRSEGLARGLGLENLWISFSGYWPERGAEMTTCSFKDLEAPPTVERMMEAEDGRVLVVASAGNTARAFARAASFVDLPLILVVPKGGLHRLWIDGDLSDTVMVVSVNGDYTDAIDLAGRLEAHPRFVGEGGARNVARRDGMGVVVLDAALSMEALPEHYFQAIGSGTGGIAAWEASLRLIGDGRFGSRLPKLHLAQNVPCAPVYAAWRGSGLEMGRCPEGMYDDVLYNRKPPYAVRGGVREALEETGGVVYGVTNQEAEEAQTIFEESEDIDILPAAAVAVAALLRAARSGAVGKGDLTLLNITGGGVSRAKEELQMTYLKCDIEAGPEALTSESGSASYDGLLVEIDEILGRRG</sequence>
<dbReference type="EC" id="2.5.1.76" evidence="4"/>
<proteinExistence type="predicted"/>